<evidence type="ECO:0000259" key="1">
    <source>
        <dbReference type="Pfam" id="PF00534"/>
    </source>
</evidence>
<proteinExistence type="predicted"/>
<gene>
    <name evidence="2" type="ORF">LRLP16767_LR202_01140</name>
</gene>
<dbReference type="EC" id="2.4.1.52" evidence="2"/>
<name>A0A0U5JWV8_LIMRT</name>
<sequence>MIFGVIDDFDKTLNKIVKEEEINSSVTFHGYTDDVNSVYEDAQLLILPSRAEGLPLSLVEAQWFADYC</sequence>
<dbReference type="SUPFAM" id="SSF53756">
    <property type="entry name" value="UDP-Glycosyltransferase/glycogen phosphorylase"/>
    <property type="match status" value="1"/>
</dbReference>
<dbReference type="GO" id="GO:0047265">
    <property type="term" value="F:poly(glycerol-phosphate) alpha-glucosyltransferase activity"/>
    <property type="evidence" value="ECO:0007669"/>
    <property type="project" value="UniProtKB-EC"/>
</dbReference>
<dbReference type="Pfam" id="PF00534">
    <property type="entry name" value="Glycos_transf_1"/>
    <property type="match status" value="1"/>
</dbReference>
<feature type="domain" description="Glycosyl transferase family 1" evidence="1">
    <location>
        <begin position="8"/>
        <end position="62"/>
    </location>
</feature>
<protein>
    <submittedName>
        <fullName evidence="2">Poly(Glycerol-phosphate) alpha-glucosyltransferase</fullName>
        <ecNumber evidence="2">2.4.1.52</ecNumber>
    </submittedName>
</protein>
<reference evidence="3" key="1">
    <citation type="submission" date="2015-10" db="EMBL/GenBank/DDBJ databases">
        <authorList>
            <person name="Crossman L.C."/>
        </authorList>
    </citation>
    <scope>NUCLEOTIDE SEQUENCE [LARGE SCALE GENOMIC DNA]</scope>
    <source>
        <strain evidence="3">20-2</strain>
    </source>
</reference>
<dbReference type="Gene3D" id="3.40.50.2000">
    <property type="entry name" value="Glycogen Phosphorylase B"/>
    <property type="match status" value="1"/>
</dbReference>
<keyword evidence="2" id="KW-0808">Transferase</keyword>
<evidence type="ECO:0000313" key="2">
    <source>
        <dbReference type="EMBL" id="CUR41080.1"/>
    </source>
</evidence>
<accession>A0A0U5JWV8</accession>
<dbReference type="Proteomes" id="UP000235484">
    <property type="component" value="Unassembled WGS sequence"/>
</dbReference>
<dbReference type="EMBL" id="LN887595">
    <property type="protein sequence ID" value="CUR41080.1"/>
    <property type="molecule type" value="Genomic_DNA"/>
</dbReference>
<organism evidence="2 3">
    <name type="scientific">Limosilactobacillus reuteri</name>
    <name type="common">Lactobacillus reuteri</name>
    <dbReference type="NCBI Taxonomy" id="1598"/>
    <lineage>
        <taxon>Bacteria</taxon>
        <taxon>Bacillati</taxon>
        <taxon>Bacillota</taxon>
        <taxon>Bacilli</taxon>
        <taxon>Lactobacillales</taxon>
        <taxon>Lactobacillaceae</taxon>
        <taxon>Limosilactobacillus</taxon>
    </lineage>
</organism>
<dbReference type="InterPro" id="IPR001296">
    <property type="entry name" value="Glyco_trans_1"/>
</dbReference>
<keyword evidence="2" id="KW-0328">Glycosyltransferase</keyword>
<dbReference type="AlphaFoldDB" id="A0A0U5JWV8"/>
<evidence type="ECO:0000313" key="3">
    <source>
        <dbReference type="Proteomes" id="UP000235484"/>
    </source>
</evidence>